<feature type="domain" description="HTH tetR-type" evidence="3">
    <location>
        <begin position="5"/>
        <end position="65"/>
    </location>
</feature>
<dbReference type="Pfam" id="PF14278">
    <property type="entry name" value="TetR_C_8"/>
    <property type="match status" value="1"/>
</dbReference>
<dbReference type="Pfam" id="PF00440">
    <property type="entry name" value="TetR_N"/>
    <property type="match status" value="1"/>
</dbReference>
<proteinExistence type="predicted"/>
<dbReference type="Proteomes" id="UP001179647">
    <property type="component" value="Chromosome"/>
</dbReference>
<evidence type="ECO:0000313" key="5">
    <source>
        <dbReference type="Proteomes" id="UP001179647"/>
    </source>
</evidence>
<evidence type="ECO:0000256" key="2">
    <source>
        <dbReference type="PROSITE-ProRule" id="PRU00335"/>
    </source>
</evidence>
<dbReference type="InterPro" id="IPR039532">
    <property type="entry name" value="TetR_C_Firmicutes"/>
</dbReference>
<evidence type="ECO:0000259" key="3">
    <source>
        <dbReference type="PROSITE" id="PS50977"/>
    </source>
</evidence>
<dbReference type="PROSITE" id="PS50977">
    <property type="entry name" value="HTH_TETR_2"/>
    <property type="match status" value="1"/>
</dbReference>
<organism evidence="4 5">
    <name type="scientific">Vagococcus intermedius</name>
    <dbReference type="NCBI Taxonomy" id="2991418"/>
    <lineage>
        <taxon>Bacteria</taxon>
        <taxon>Bacillati</taxon>
        <taxon>Bacillota</taxon>
        <taxon>Bacilli</taxon>
        <taxon>Lactobacillales</taxon>
        <taxon>Enterococcaceae</taxon>
        <taxon>Vagococcus</taxon>
    </lineage>
</organism>
<dbReference type="PANTHER" id="PTHR43479:SF7">
    <property type="entry name" value="TETR-FAMILY TRANSCRIPTIONAL REGULATOR"/>
    <property type="match status" value="1"/>
</dbReference>
<dbReference type="Gene3D" id="1.10.357.10">
    <property type="entry name" value="Tetracycline Repressor, domain 2"/>
    <property type="match status" value="1"/>
</dbReference>
<evidence type="ECO:0000256" key="1">
    <source>
        <dbReference type="ARBA" id="ARBA00023125"/>
    </source>
</evidence>
<evidence type="ECO:0000313" key="4">
    <source>
        <dbReference type="EMBL" id="WEG73130.1"/>
    </source>
</evidence>
<sequence length="186" mass="22036">MQESLITKKVIAYSLKKIMQHTPFQKVSISQIMEVAEIRRQTFYNHFQDKYELLAWTYQQDISENISDFLDYEEWDKVIFRILDYFYRNQEFYRNALQVSEQNSFDHYFFQHTQELLETIINDLATRQQIEKSHDSLHFGAEFFSHAFVGITKEWLLGGCKSEPLVLAAKTSNLLEQSIDGLLSSP</sequence>
<name>A0AAF0CUH2_9ENTE</name>
<reference evidence="4" key="1">
    <citation type="submission" date="2022-10" db="EMBL/GenBank/DDBJ databases">
        <title>Vagococcus sp. isolated from poultry meat.</title>
        <authorList>
            <person name="Johansson P."/>
            <person name="Bjorkroth J."/>
        </authorList>
    </citation>
    <scope>NUCLEOTIDE SEQUENCE</scope>
    <source>
        <strain evidence="4">STAA11</strain>
    </source>
</reference>
<keyword evidence="5" id="KW-1185">Reference proteome</keyword>
<dbReference type="GO" id="GO:0003677">
    <property type="term" value="F:DNA binding"/>
    <property type="evidence" value="ECO:0007669"/>
    <property type="project" value="UniProtKB-UniRule"/>
</dbReference>
<dbReference type="RefSeq" id="WP_275468934.1">
    <property type="nucleotide sequence ID" value="NZ_CP110232.1"/>
</dbReference>
<keyword evidence="4" id="KW-0808">Transferase</keyword>
<dbReference type="InterPro" id="IPR012738">
    <property type="entry name" value="Tscrpt_reg_DhaS"/>
</dbReference>
<dbReference type="InterPro" id="IPR001647">
    <property type="entry name" value="HTH_TetR"/>
</dbReference>
<dbReference type="InterPro" id="IPR009057">
    <property type="entry name" value="Homeodomain-like_sf"/>
</dbReference>
<dbReference type="PANTHER" id="PTHR43479">
    <property type="entry name" value="ACREF/ENVCD OPERON REPRESSOR-RELATED"/>
    <property type="match status" value="1"/>
</dbReference>
<dbReference type="NCBIfam" id="TIGR02366">
    <property type="entry name" value="DHAK_reg"/>
    <property type="match status" value="1"/>
</dbReference>
<accession>A0AAF0CUH2</accession>
<dbReference type="GO" id="GO:0016301">
    <property type="term" value="F:kinase activity"/>
    <property type="evidence" value="ECO:0007669"/>
    <property type="project" value="UniProtKB-KW"/>
</dbReference>
<dbReference type="KEGG" id="vie:OL234_09215"/>
<dbReference type="SUPFAM" id="SSF46689">
    <property type="entry name" value="Homeodomain-like"/>
    <property type="match status" value="1"/>
</dbReference>
<keyword evidence="1 2" id="KW-0238">DNA-binding</keyword>
<protein>
    <submittedName>
        <fullName evidence="4">Dihydroxyacetone kinase transcriptional activator DhaS</fullName>
    </submittedName>
</protein>
<feature type="DNA-binding region" description="H-T-H motif" evidence="2">
    <location>
        <begin position="28"/>
        <end position="47"/>
    </location>
</feature>
<dbReference type="AlphaFoldDB" id="A0AAF0CUH2"/>
<dbReference type="InterPro" id="IPR050624">
    <property type="entry name" value="HTH-type_Tx_Regulator"/>
</dbReference>
<dbReference type="EMBL" id="CP110232">
    <property type="protein sequence ID" value="WEG73130.1"/>
    <property type="molecule type" value="Genomic_DNA"/>
</dbReference>
<gene>
    <name evidence="4" type="primary">dhaS</name>
    <name evidence="4" type="ORF">OL234_09215</name>
</gene>
<keyword evidence="4" id="KW-0418">Kinase</keyword>